<reference evidence="1" key="1">
    <citation type="submission" date="2020-08" db="EMBL/GenBank/DDBJ databases">
        <title>Multicomponent nature underlies the extraordinary mechanical properties of spider dragline silk.</title>
        <authorList>
            <person name="Kono N."/>
            <person name="Nakamura H."/>
            <person name="Mori M."/>
            <person name="Yoshida Y."/>
            <person name="Ohtoshi R."/>
            <person name="Malay A.D."/>
            <person name="Moran D.A.P."/>
            <person name="Tomita M."/>
            <person name="Numata K."/>
            <person name="Arakawa K."/>
        </authorList>
    </citation>
    <scope>NUCLEOTIDE SEQUENCE</scope>
</reference>
<dbReference type="Proteomes" id="UP000887013">
    <property type="component" value="Unassembled WGS sequence"/>
</dbReference>
<evidence type="ECO:0000313" key="1">
    <source>
        <dbReference type="EMBL" id="GFS29839.1"/>
    </source>
</evidence>
<evidence type="ECO:0000313" key="2">
    <source>
        <dbReference type="Proteomes" id="UP000887013"/>
    </source>
</evidence>
<organism evidence="1 2">
    <name type="scientific">Nephila pilipes</name>
    <name type="common">Giant wood spider</name>
    <name type="synonym">Nephila maculata</name>
    <dbReference type="NCBI Taxonomy" id="299642"/>
    <lineage>
        <taxon>Eukaryota</taxon>
        <taxon>Metazoa</taxon>
        <taxon>Ecdysozoa</taxon>
        <taxon>Arthropoda</taxon>
        <taxon>Chelicerata</taxon>
        <taxon>Arachnida</taxon>
        <taxon>Araneae</taxon>
        <taxon>Araneomorphae</taxon>
        <taxon>Entelegynae</taxon>
        <taxon>Araneoidea</taxon>
        <taxon>Nephilidae</taxon>
        <taxon>Nephila</taxon>
    </lineage>
</organism>
<dbReference type="AlphaFoldDB" id="A0A8X6J312"/>
<dbReference type="EMBL" id="BMAW01087456">
    <property type="protein sequence ID" value="GFS29839.1"/>
    <property type="molecule type" value="Genomic_DNA"/>
</dbReference>
<gene>
    <name evidence="1" type="ORF">NPIL_234981</name>
</gene>
<proteinExistence type="predicted"/>
<sequence length="129" mass="14444">MIVLSLVSLCNPNYLSRHVQAQLRNRLKFATVNGRTLILAAVEGGEEREGVEDPFRLSNLVESWFGIIRHKNRFVSPKSLNSAVVSRNSAYQTSKWLNQKDAGGSERSFGIESECVPFLPDVAESHLKE</sequence>
<protein>
    <submittedName>
        <fullName evidence="1">Uncharacterized protein</fullName>
    </submittedName>
</protein>
<name>A0A8X6J312_NEPPI</name>
<comment type="caution">
    <text evidence="1">The sequence shown here is derived from an EMBL/GenBank/DDBJ whole genome shotgun (WGS) entry which is preliminary data.</text>
</comment>
<keyword evidence="2" id="KW-1185">Reference proteome</keyword>
<accession>A0A8X6J312</accession>